<name>A0ABQ2VJB3_9ACTN</name>
<organism evidence="1 2">
    <name type="scientific">Streptomyces albospinus</name>
    <dbReference type="NCBI Taxonomy" id="285515"/>
    <lineage>
        <taxon>Bacteria</taxon>
        <taxon>Bacillati</taxon>
        <taxon>Actinomycetota</taxon>
        <taxon>Actinomycetes</taxon>
        <taxon>Kitasatosporales</taxon>
        <taxon>Streptomycetaceae</taxon>
        <taxon>Streptomyces</taxon>
    </lineage>
</organism>
<accession>A0ABQ2VJB3</accession>
<keyword evidence="2" id="KW-1185">Reference proteome</keyword>
<comment type="caution">
    <text evidence="1">The sequence shown here is derived from an EMBL/GenBank/DDBJ whole genome shotgun (WGS) entry which is preliminary data.</text>
</comment>
<proteinExistence type="predicted"/>
<reference evidence="2" key="1">
    <citation type="journal article" date="2019" name="Int. J. Syst. Evol. Microbiol.">
        <title>The Global Catalogue of Microorganisms (GCM) 10K type strain sequencing project: providing services to taxonomists for standard genome sequencing and annotation.</title>
        <authorList>
            <consortium name="The Broad Institute Genomics Platform"/>
            <consortium name="The Broad Institute Genome Sequencing Center for Infectious Disease"/>
            <person name="Wu L."/>
            <person name="Ma J."/>
        </authorList>
    </citation>
    <scope>NUCLEOTIDE SEQUENCE [LARGE SCALE GENOMIC DNA]</scope>
    <source>
        <strain evidence="2">JCM 3399</strain>
    </source>
</reference>
<evidence type="ECO:0000313" key="2">
    <source>
        <dbReference type="Proteomes" id="UP000654471"/>
    </source>
</evidence>
<sequence length="65" mass="7377">MPRRCRTVHLMDPVPAQDPESVAGCDVRGALARQRAQARAIRDLTKVIDCNIEIHRHPHAKREGR</sequence>
<dbReference type="EMBL" id="BMRP01000032">
    <property type="protein sequence ID" value="GGU88667.1"/>
    <property type="molecule type" value="Genomic_DNA"/>
</dbReference>
<dbReference type="Proteomes" id="UP000654471">
    <property type="component" value="Unassembled WGS sequence"/>
</dbReference>
<evidence type="ECO:0000313" key="1">
    <source>
        <dbReference type="EMBL" id="GGU88667.1"/>
    </source>
</evidence>
<protein>
    <submittedName>
        <fullName evidence="1">Uncharacterized protein</fullName>
    </submittedName>
</protein>
<gene>
    <name evidence="1" type="ORF">GCM10010211_63930</name>
</gene>